<evidence type="ECO:0000256" key="1">
    <source>
        <dbReference type="ARBA" id="ARBA00006739"/>
    </source>
</evidence>
<sequence>MNHSIAIILSVYNSEKPDYLHQSLSSLFSQTMKADIYLYIDGRVNKSLESVIESFETEPNFYVVRGEENKGLAFALNTLIDVALIRGYRYIARMDTDDVSRLNRIEIQFRFMEERPDIDVLGGYCHEFGSEYALELKKVPLEHDDLKTYSIIRCPFIHPTVMFRSSVFKDGIRYPLDTKFTEDMALWFCLLEKGYRFHNIPEVLLDYRLNDSTFSRRRGIGKAISEFSVRFKYMFKLKEASFKRFIILIIKFFFHVLPLFLIRYAYKRHR</sequence>
<comment type="similarity">
    <text evidence="1">Belongs to the glycosyltransferase 2 family.</text>
</comment>
<evidence type="ECO:0000259" key="5">
    <source>
        <dbReference type="Pfam" id="PF00535"/>
    </source>
</evidence>
<keyword evidence="2" id="KW-0328">Glycosyltransferase</keyword>
<dbReference type="GO" id="GO:0016757">
    <property type="term" value="F:glycosyltransferase activity"/>
    <property type="evidence" value="ECO:0007669"/>
    <property type="project" value="UniProtKB-KW"/>
</dbReference>
<keyword evidence="4" id="KW-0472">Membrane</keyword>
<dbReference type="EMBL" id="MH325897">
    <property type="protein sequence ID" value="AWU66691.1"/>
    <property type="molecule type" value="Genomic_DNA"/>
</dbReference>
<dbReference type="SUPFAM" id="SSF53448">
    <property type="entry name" value="Nucleotide-diphospho-sugar transferases"/>
    <property type="match status" value="1"/>
</dbReference>
<evidence type="ECO:0000256" key="3">
    <source>
        <dbReference type="ARBA" id="ARBA00022679"/>
    </source>
</evidence>
<protein>
    <submittedName>
        <fullName evidence="6">Glycosyl transferase</fullName>
    </submittedName>
</protein>
<dbReference type="InterPro" id="IPR029044">
    <property type="entry name" value="Nucleotide-diphossugar_trans"/>
</dbReference>
<evidence type="ECO:0000256" key="4">
    <source>
        <dbReference type="SAM" id="Phobius"/>
    </source>
</evidence>
<feature type="domain" description="Glycosyltransferase 2-like" evidence="5">
    <location>
        <begin position="7"/>
        <end position="138"/>
    </location>
</feature>
<dbReference type="PANTHER" id="PTHR43685:SF5">
    <property type="entry name" value="GLYCOSYLTRANSFERASE EPSE-RELATED"/>
    <property type="match status" value="1"/>
</dbReference>
<evidence type="ECO:0000313" key="6">
    <source>
        <dbReference type="EMBL" id="AWU66691.1"/>
    </source>
</evidence>
<keyword evidence="3 6" id="KW-0808">Transferase</keyword>
<dbReference type="AlphaFoldDB" id="A0A2Z4BVJ7"/>
<dbReference type="InterPro" id="IPR001173">
    <property type="entry name" value="Glyco_trans_2-like"/>
</dbReference>
<reference evidence="6" key="1">
    <citation type="submission" date="2018-05" db="EMBL/GenBank/DDBJ databases">
        <authorList>
            <person name="Lanie J.A."/>
            <person name="Ng W.-L."/>
            <person name="Kazmierczak K.M."/>
            <person name="Andrzejewski T.M."/>
            <person name="Davidsen T.M."/>
            <person name="Wayne K.J."/>
            <person name="Tettelin H."/>
            <person name="Glass J.I."/>
            <person name="Rusch D."/>
            <person name="Podicherti R."/>
            <person name="Tsui H.-C.T."/>
            <person name="Winkler M.E."/>
        </authorList>
    </citation>
    <scope>NUCLEOTIDE SEQUENCE</scope>
    <source>
        <strain evidence="6">O24_G3521</strain>
    </source>
</reference>
<organism evidence="6">
    <name type="scientific">Citrobacter werkmanii</name>
    <dbReference type="NCBI Taxonomy" id="67827"/>
    <lineage>
        <taxon>Bacteria</taxon>
        <taxon>Pseudomonadati</taxon>
        <taxon>Pseudomonadota</taxon>
        <taxon>Gammaproteobacteria</taxon>
        <taxon>Enterobacterales</taxon>
        <taxon>Enterobacteriaceae</taxon>
        <taxon>Citrobacter</taxon>
        <taxon>Citrobacter freundii complex</taxon>
    </lineage>
</organism>
<keyword evidence="4" id="KW-0812">Transmembrane</keyword>
<proteinExistence type="inferred from homology"/>
<keyword evidence="4" id="KW-1133">Transmembrane helix</keyword>
<evidence type="ECO:0000256" key="2">
    <source>
        <dbReference type="ARBA" id="ARBA00022676"/>
    </source>
</evidence>
<accession>A0A2Z4BVJ7</accession>
<gene>
    <name evidence="6" type="primary">gt4</name>
</gene>
<dbReference type="Pfam" id="PF00535">
    <property type="entry name" value="Glycos_transf_2"/>
    <property type="match status" value="1"/>
</dbReference>
<dbReference type="Gene3D" id="3.90.550.10">
    <property type="entry name" value="Spore Coat Polysaccharide Biosynthesis Protein SpsA, Chain A"/>
    <property type="match status" value="1"/>
</dbReference>
<dbReference type="RefSeq" id="WP_042307512.1">
    <property type="nucleotide sequence ID" value="NZ_CP084372.1"/>
</dbReference>
<dbReference type="PANTHER" id="PTHR43685">
    <property type="entry name" value="GLYCOSYLTRANSFERASE"/>
    <property type="match status" value="1"/>
</dbReference>
<feature type="transmembrane region" description="Helical" evidence="4">
    <location>
        <begin position="245"/>
        <end position="266"/>
    </location>
</feature>
<name>A0A2Z4BVJ7_9ENTR</name>
<dbReference type="InterPro" id="IPR050834">
    <property type="entry name" value="Glycosyltransf_2"/>
</dbReference>